<dbReference type="RefSeq" id="WP_183603508.1">
    <property type="nucleotide sequence ID" value="NZ_JACHXK010000018.1"/>
</dbReference>
<keyword evidence="1" id="KW-0812">Transmembrane</keyword>
<accession>A0A7W5FQE4</accession>
<keyword evidence="1" id="KW-1133">Transmembrane helix</keyword>
<comment type="caution">
    <text evidence="2">The sequence shown here is derived from an EMBL/GenBank/DDBJ whole genome shotgun (WGS) entry which is preliminary data.</text>
</comment>
<feature type="transmembrane region" description="Helical" evidence="1">
    <location>
        <begin position="82"/>
        <end position="99"/>
    </location>
</feature>
<dbReference type="Proteomes" id="UP000570361">
    <property type="component" value="Unassembled WGS sequence"/>
</dbReference>
<organism evidence="2 3">
    <name type="scientific">Paenibacillus phyllosphaerae</name>
    <dbReference type="NCBI Taxonomy" id="274593"/>
    <lineage>
        <taxon>Bacteria</taxon>
        <taxon>Bacillati</taxon>
        <taxon>Bacillota</taxon>
        <taxon>Bacilli</taxon>
        <taxon>Bacillales</taxon>
        <taxon>Paenibacillaceae</taxon>
        <taxon>Paenibacillus</taxon>
    </lineage>
</organism>
<evidence type="ECO:0000256" key="1">
    <source>
        <dbReference type="SAM" id="Phobius"/>
    </source>
</evidence>
<proteinExistence type="predicted"/>
<feature type="transmembrane region" description="Helical" evidence="1">
    <location>
        <begin position="46"/>
        <end position="70"/>
    </location>
</feature>
<sequence length="138" mass="15216">MAKDCDALKLFERKLKFRELPLPSLTLATMGISVSIVTALLLPGKIYAYITTAAGSMQMYNWGFIIVSALKVLQLKAKDKMFSTIGLALLLAAVIGVVLESNIWWGFFISLALSGIIAIVTLVMQKKIWNKEHAKKQA</sequence>
<keyword evidence="1" id="KW-0472">Membrane</keyword>
<dbReference type="AlphaFoldDB" id="A0A7W5FQE4"/>
<keyword evidence="3" id="KW-1185">Reference proteome</keyword>
<protein>
    <submittedName>
        <fullName evidence="2">L-asparagine transporter-like permease</fullName>
    </submittedName>
</protein>
<feature type="transmembrane region" description="Helical" evidence="1">
    <location>
        <begin position="20"/>
        <end position="40"/>
    </location>
</feature>
<feature type="transmembrane region" description="Helical" evidence="1">
    <location>
        <begin position="105"/>
        <end position="124"/>
    </location>
</feature>
<gene>
    <name evidence="2" type="ORF">FHS18_005507</name>
</gene>
<dbReference type="EMBL" id="JACHXK010000018">
    <property type="protein sequence ID" value="MBB3113395.1"/>
    <property type="molecule type" value="Genomic_DNA"/>
</dbReference>
<evidence type="ECO:0000313" key="2">
    <source>
        <dbReference type="EMBL" id="MBB3113395.1"/>
    </source>
</evidence>
<reference evidence="2 3" key="1">
    <citation type="submission" date="2020-08" db="EMBL/GenBank/DDBJ databases">
        <title>Genomic Encyclopedia of Type Strains, Phase III (KMG-III): the genomes of soil and plant-associated and newly described type strains.</title>
        <authorList>
            <person name="Whitman W."/>
        </authorList>
    </citation>
    <scope>NUCLEOTIDE SEQUENCE [LARGE SCALE GENOMIC DNA]</scope>
    <source>
        <strain evidence="2 3">CECT 5862</strain>
    </source>
</reference>
<evidence type="ECO:0000313" key="3">
    <source>
        <dbReference type="Proteomes" id="UP000570361"/>
    </source>
</evidence>
<name>A0A7W5FQE4_9BACL</name>